<organism evidence="2 3">
    <name type="scientific">Exobacillus caeni</name>
    <dbReference type="NCBI Taxonomy" id="2574798"/>
    <lineage>
        <taxon>Bacteria</taxon>
        <taxon>Bacillati</taxon>
        <taxon>Bacillota</taxon>
        <taxon>Bacilli</taxon>
        <taxon>Bacillales</taxon>
        <taxon>Guptibacillaceae</taxon>
        <taxon>Exobacillus</taxon>
    </lineage>
</organism>
<proteinExistence type="inferred from homology"/>
<reference evidence="2 3" key="1">
    <citation type="submission" date="2019-04" db="EMBL/GenBank/DDBJ databases">
        <title>Bacillus caeni sp. nov., a bacterium isolated from mangrove sediment.</title>
        <authorList>
            <person name="Huang H."/>
            <person name="Mo K."/>
            <person name="Hu Y."/>
        </authorList>
    </citation>
    <scope>NUCLEOTIDE SEQUENCE [LARGE SCALE GENOMIC DNA]</scope>
    <source>
        <strain evidence="2 3">HB172195</strain>
    </source>
</reference>
<sequence length="194" mass="22537">MYVLGKVLLVTGYKAHELGIFNDSHPGLPIIKWVLKNQMQQLIDEKDIEWILISGQTGVELWAGEIVGELRLDYPELKLAVLTPFLEQEENWKEETQEYYQMILGEADFVESITNRKYENPGQLKAKNQFLVQKSDSMLVLFDEDTPGSPLFYINEAKKREQNDTNYDIIMITPTDLDMAAQEIRESNPDYWTQ</sequence>
<gene>
    <name evidence="2" type="ORF">FCL54_21665</name>
</gene>
<accession>A0A5R9EXD8</accession>
<dbReference type="OrthoDB" id="2301957at2"/>
<dbReference type="PIRSF" id="PIRSF021290">
    <property type="entry name" value="DUF1273"/>
    <property type="match status" value="1"/>
</dbReference>
<dbReference type="EMBL" id="SWLG01000026">
    <property type="protein sequence ID" value="TLS35209.1"/>
    <property type="molecule type" value="Genomic_DNA"/>
</dbReference>
<dbReference type="HAMAP" id="MF_01575">
    <property type="entry name" value="UPF0398"/>
    <property type="match status" value="1"/>
</dbReference>
<dbReference type="InterPro" id="IPR010697">
    <property type="entry name" value="YspA"/>
</dbReference>
<dbReference type="PANTHER" id="PTHR38440">
    <property type="entry name" value="UPF0398 PROTEIN YPSA"/>
    <property type="match status" value="1"/>
</dbReference>
<evidence type="ECO:0000313" key="2">
    <source>
        <dbReference type="EMBL" id="TLS35209.1"/>
    </source>
</evidence>
<dbReference type="Gene3D" id="3.40.50.450">
    <property type="match status" value="1"/>
</dbReference>
<dbReference type="Pfam" id="PF06908">
    <property type="entry name" value="YpsA"/>
    <property type="match status" value="1"/>
</dbReference>
<comment type="caution">
    <text evidence="2">The sequence shown here is derived from an EMBL/GenBank/DDBJ whole genome shotgun (WGS) entry which is preliminary data.</text>
</comment>
<dbReference type="Proteomes" id="UP000308230">
    <property type="component" value="Unassembled WGS sequence"/>
</dbReference>
<dbReference type="AlphaFoldDB" id="A0A5R9EXD8"/>
<comment type="similarity">
    <text evidence="1">Belongs to the UPF0398 family.</text>
</comment>
<evidence type="ECO:0000313" key="3">
    <source>
        <dbReference type="Proteomes" id="UP000308230"/>
    </source>
</evidence>
<name>A0A5R9EXD8_9BACL</name>
<evidence type="ECO:0000256" key="1">
    <source>
        <dbReference type="HAMAP-Rule" id="MF_01575"/>
    </source>
</evidence>
<keyword evidence="3" id="KW-1185">Reference proteome</keyword>
<dbReference type="NCBIfam" id="NF010181">
    <property type="entry name" value="PRK13660.1"/>
    <property type="match status" value="1"/>
</dbReference>
<dbReference type="PANTHER" id="PTHR38440:SF1">
    <property type="entry name" value="UPF0398 PROTEIN SPR0331"/>
    <property type="match status" value="1"/>
</dbReference>
<dbReference type="SUPFAM" id="SSF102405">
    <property type="entry name" value="MCP/YpsA-like"/>
    <property type="match status" value="1"/>
</dbReference>
<protein>
    <recommendedName>
        <fullName evidence="1">UPF0398 protein FCL54_21665</fullName>
    </recommendedName>
</protein>